<organism evidence="1 2">
    <name type="scientific">Pseudomonas putida</name>
    <name type="common">Arthrobacter siderocapsulatus</name>
    <dbReference type="NCBI Taxonomy" id="303"/>
    <lineage>
        <taxon>Bacteria</taxon>
        <taxon>Pseudomonadati</taxon>
        <taxon>Pseudomonadota</taxon>
        <taxon>Gammaproteobacteria</taxon>
        <taxon>Pseudomonadales</taxon>
        <taxon>Pseudomonadaceae</taxon>
        <taxon>Pseudomonas</taxon>
    </lineage>
</organism>
<reference evidence="1 2" key="1">
    <citation type="submission" date="2017-04" db="EMBL/GenBank/DDBJ databases">
        <title>Presence of VIM-2 positive Pseudomonas species in chickens and their surrounding environment.</title>
        <authorList>
            <person name="Zhang R."/>
        </authorList>
    </citation>
    <scope>NUCLEOTIDE SEQUENCE [LARGE SCALE GENOMIC DNA]</scope>
    <source>
        <strain evidence="1 2">DZ-C18</strain>
    </source>
</reference>
<dbReference type="EMBL" id="NBWC01000049">
    <property type="protein sequence ID" value="ORL58831.1"/>
    <property type="molecule type" value="Genomic_DNA"/>
</dbReference>
<dbReference type="AlphaFoldDB" id="A0A1X0ZNC9"/>
<name>A0A1X0ZNC9_PSEPU</name>
<sequence>MNKMIAMAFGGLNRLYYMRHLVFGIILGLVYAAGKWRTDSLDLVEFLVAIISTLLYPYSRFVYESVVGFFLGRNVLVTSGLIMMLLKVWIMIACWFLAIFIAPVGLAYLYWHHSRARAS</sequence>
<dbReference type="RefSeq" id="WP_084850962.1">
    <property type="nucleotide sequence ID" value="NZ_CP143525.1"/>
</dbReference>
<protein>
    <submittedName>
        <fullName evidence="1">Uncharacterized protein</fullName>
    </submittedName>
</protein>
<accession>A0A1X0ZNC9</accession>
<dbReference type="OrthoDB" id="8779206at2"/>
<gene>
    <name evidence="1" type="ORF">B7H17_25235</name>
</gene>
<comment type="caution">
    <text evidence="1">The sequence shown here is derived from an EMBL/GenBank/DDBJ whole genome shotgun (WGS) entry which is preliminary data.</text>
</comment>
<evidence type="ECO:0000313" key="2">
    <source>
        <dbReference type="Proteomes" id="UP000193675"/>
    </source>
</evidence>
<dbReference type="Proteomes" id="UP000193675">
    <property type="component" value="Unassembled WGS sequence"/>
</dbReference>
<evidence type="ECO:0000313" key="1">
    <source>
        <dbReference type="EMBL" id="ORL58831.1"/>
    </source>
</evidence>
<proteinExistence type="predicted"/>